<sequence>MTNILSSPLFSIASTASANAAVAAQQALINAAASFAAGKTIGGINGNNYNQQILQSIPTNQLILEQKQMENSPQQLISTNCHIKNDQQTLTNMLDSGSSNGGLNASLSISQRNLQSLVLAIRHLEGAN</sequence>
<reference evidence="2" key="1">
    <citation type="submission" date="2016-11" db="UniProtKB">
        <authorList>
            <consortium name="WormBaseParasite"/>
        </authorList>
    </citation>
    <scope>IDENTIFICATION</scope>
</reference>
<keyword evidence="1" id="KW-1185">Reference proteome</keyword>
<evidence type="ECO:0000313" key="1">
    <source>
        <dbReference type="Proteomes" id="UP000095281"/>
    </source>
</evidence>
<organism evidence="1 2">
    <name type="scientific">Meloidogyne hapla</name>
    <name type="common">Root-knot nematode worm</name>
    <dbReference type="NCBI Taxonomy" id="6305"/>
    <lineage>
        <taxon>Eukaryota</taxon>
        <taxon>Metazoa</taxon>
        <taxon>Ecdysozoa</taxon>
        <taxon>Nematoda</taxon>
        <taxon>Chromadorea</taxon>
        <taxon>Rhabditida</taxon>
        <taxon>Tylenchina</taxon>
        <taxon>Tylenchomorpha</taxon>
        <taxon>Tylenchoidea</taxon>
        <taxon>Meloidogynidae</taxon>
        <taxon>Meloidogyninae</taxon>
        <taxon>Meloidogyne</taxon>
    </lineage>
</organism>
<dbReference type="WBParaSite" id="MhA1_Contig993.frz3.gene9">
    <property type="protein sequence ID" value="MhA1_Contig993.frz3.gene9"/>
    <property type="gene ID" value="MhA1_Contig993.frz3.gene9"/>
</dbReference>
<dbReference type="Proteomes" id="UP000095281">
    <property type="component" value="Unplaced"/>
</dbReference>
<protein>
    <submittedName>
        <fullName evidence="2">Uncharacterized protein</fullName>
    </submittedName>
</protein>
<dbReference type="AlphaFoldDB" id="A0A1I8C3W6"/>
<evidence type="ECO:0000313" key="2">
    <source>
        <dbReference type="WBParaSite" id="MhA1_Contig993.frz3.gene9"/>
    </source>
</evidence>
<accession>A0A1I8C3W6</accession>
<name>A0A1I8C3W6_MELHA</name>
<proteinExistence type="predicted"/>